<organism evidence="2 3">
    <name type="scientific">Pseudoruegeria aquimaris</name>
    <dbReference type="NCBI Taxonomy" id="393663"/>
    <lineage>
        <taxon>Bacteria</taxon>
        <taxon>Pseudomonadati</taxon>
        <taxon>Pseudomonadota</taxon>
        <taxon>Alphaproteobacteria</taxon>
        <taxon>Rhodobacterales</taxon>
        <taxon>Roseobacteraceae</taxon>
        <taxon>Pseudoruegeria</taxon>
    </lineage>
</organism>
<reference evidence="2 3" key="1">
    <citation type="submission" date="2017-03" db="EMBL/GenBank/DDBJ databases">
        <authorList>
            <person name="Afonso C.L."/>
            <person name="Miller P.J."/>
            <person name="Scott M.A."/>
            <person name="Spackman E."/>
            <person name="Goraichik I."/>
            <person name="Dimitrov K.M."/>
            <person name="Suarez D.L."/>
            <person name="Swayne D.E."/>
        </authorList>
    </citation>
    <scope>NUCLEOTIDE SEQUENCE [LARGE SCALE GENOMIC DNA]</scope>
    <source>
        <strain evidence="2 3">CECT 7680</strain>
    </source>
</reference>
<dbReference type="EMBL" id="FWFQ01000008">
    <property type="protein sequence ID" value="SLN30790.1"/>
    <property type="molecule type" value="Genomic_DNA"/>
</dbReference>
<feature type="signal peptide" evidence="1">
    <location>
        <begin position="1"/>
        <end position="16"/>
    </location>
</feature>
<accession>A0A1Y5S455</accession>
<sequence length="147" mass="15902">MKALLTAAAVSVLALAGCNTSGSNGNVFLSQNSLQVLPNPARPVDFEVLKQAPNGASDYWCAAGDYVMRRLGVSPTARVYLRKPSGPAEFRSGRQSVGFTVDPSPELRQRADLLPGRLAMSMTRVGENWGAEHARFTCQTRNSMLQF</sequence>
<proteinExistence type="predicted"/>
<dbReference type="OrthoDB" id="7875627at2"/>
<dbReference type="Proteomes" id="UP000193409">
    <property type="component" value="Unassembled WGS sequence"/>
</dbReference>
<dbReference type="PROSITE" id="PS51257">
    <property type="entry name" value="PROKAR_LIPOPROTEIN"/>
    <property type="match status" value="1"/>
</dbReference>
<gene>
    <name evidence="2" type="ORF">PSA7680_01477</name>
</gene>
<evidence type="ECO:0008006" key="4">
    <source>
        <dbReference type="Google" id="ProtNLM"/>
    </source>
</evidence>
<dbReference type="AlphaFoldDB" id="A0A1Y5S455"/>
<keyword evidence="1" id="KW-0732">Signal</keyword>
<dbReference type="RefSeq" id="WP_085868023.1">
    <property type="nucleotide sequence ID" value="NZ_FWFQ01000008.1"/>
</dbReference>
<evidence type="ECO:0000256" key="1">
    <source>
        <dbReference type="SAM" id="SignalP"/>
    </source>
</evidence>
<protein>
    <recommendedName>
        <fullName evidence="4">Lipoprotein</fullName>
    </recommendedName>
</protein>
<name>A0A1Y5S455_9RHOB</name>
<keyword evidence="3" id="KW-1185">Reference proteome</keyword>
<evidence type="ECO:0000313" key="2">
    <source>
        <dbReference type="EMBL" id="SLN30790.1"/>
    </source>
</evidence>
<evidence type="ECO:0000313" key="3">
    <source>
        <dbReference type="Proteomes" id="UP000193409"/>
    </source>
</evidence>
<feature type="chain" id="PRO_5013051453" description="Lipoprotein" evidence="1">
    <location>
        <begin position="17"/>
        <end position="147"/>
    </location>
</feature>